<proteinExistence type="predicted"/>
<evidence type="ECO:0000256" key="2">
    <source>
        <dbReference type="ARBA" id="ARBA00022741"/>
    </source>
</evidence>
<organism evidence="12 13">
    <name type="scientific">Peptostreptococcus porci</name>
    <dbReference type="NCBI Taxonomy" id="2652282"/>
    <lineage>
        <taxon>Bacteria</taxon>
        <taxon>Bacillati</taxon>
        <taxon>Bacillota</taxon>
        <taxon>Clostridia</taxon>
        <taxon>Peptostreptococcales</taxon>
        <taxon>Peptostreptococcaceae</taxon>
        <taxon>Peptostreptococcus</taxon>
    </lineage>
</organism>
<dbReference type="Proteomes" id="UP000440713">
    <property type="component" value="Unassembled WGS sequence"/>
</dbReference>
<dbReference type="Gene3D" id="3.90.320.10">
    <property type="match status" value="1"/>
</dbReference>
<dbReference type="GO" id="GO:0003677">
    <property type="term" value="F:DNA binding"/>
    <property type="evidence" value="ECO:0007669"/>
    <property type="project" value="UniProtKB-KW"/>
</dbReference>
<keyword evidence="9" id="KW-0234">DNA repair</keyword>
<dbReference type="InterPro" id="IPR038726">
    <property type="entry name" value="PDDEXK_AddAB-type"/>
</dbReference>
<evidence type="ECO:0000256" key="5">
    <source>
        <dbReference type="ARBA" id="ARBA00022806"/>
    </source>
</evidence>
<evidence type="ECO:0000256" key="3">
    <source>
        <dbReference type="ARBA" id="ARBA00022763"/>
    </source>
</evidence>
<keyword evidence="13" id="KW-1185">Reference proteome</keyword>
<feature type="domain" description="ATP-dependent helicase/deoxyribonuclease subunit B N-terminal" evidence="11">
    <location>
        <begin position="5"/>
        <end position="268"/>
    </location>
</feature>
<dbReference type="InterPro" id="IPR049035">
    <property type="entry name" value="ADDB_N"/>
</dbReference>
<name>A0A6N7X2I1_9FIRM</name>
<evidence type="ECO:0000256" key="1">
    <source>
        <dbReference type="ARBA" id="ARBA00022722"/>
    </source>
</evidence>
<sequence>MGVGFVIGRMDCHKTDKMLDLCFEEAQKFDEKPIYYLVPEKYTYEIEKKLSNRLLHNKDPYFRIRVVSFSTLGNIVFTKAGGLKEKKISKSARNMIVCRAVDSVASELKTFKTSKTGIGIVGKLLDMIIELKQNNMTVQDLQAMTRGADDEALKCKLSDISKVYEAYEKLIENKYFDTEDVYGVLARKVSKLEELNGATVFVDEYTGFTPLQYDIIENLAKISKNMYFSLTTDLKRLNSKKGVFSKTNISYLKINEICKNNNIPRLKDINLNYLENKNIDGRAIDSKIVENENVNTKNVKDETVKNEIVKSEDVNSRTENSETVDNNALLHLEKNISEFRPMVFCEKCDLPIRVDEFRNYYDEVDFVLNEVERLVKKKGFRYNEITICSRNLDTYSHIIKGVFEKSGVNIFLDEKISAKNNPFIVLIFSILNMKKENFSYSSVFQYLKSGLVNIDNDSVHKLENFVLANGIKGKKWFDIWKDKVSRNVEDEDDETVLEKLSEEINEINRVRESVMIPISNLTDKLKGRNTVAEICKYLYEFTIEIELPQTLEKIIADFESREDLYKAKEYAQVWNIFVEMLDELVEFMGDEKIGIEKFINLMESHISEIELGIIPPARDQVLVTSIDRMKNPNTKALFILGVNDGVFPSTVSDNALISDYDKEKLNKGGVVFDSNFESKVYDEQFLVYKAMSSSKGLIYISYPLANLEGKSLRPSPLIKKIAGIFPALKVNTHVTDTFDAVDLEAMDKNKMFELLIRNMKKIEEDDSWKSVFYFFYNDSDYREKLVKAYRAKSYFNSAGKLSISMANELYNSRNYSVSRLEKYSYCPFSFFMTYGLKAKEREVYSFTQLDSGTYSHKILDEFSKNIAKDGLDWRDISESYISNQVEMISEKIFERSGNYILNTSEKYRYFARGINLRLEKSISRMVRQVREGYFNPNGFEVEFGFLGKNSIPPIVVDLDDGKSIKLRGKIDRVDIAEKDGERYCSVVDYKSSARSIDLDRVYNGLQLQLFVYMNAITRLNKNKKMKPAGLFYSNFNSKISRIENHGEYMNLDSKDFVDRDLSENLLSGLVIKDRDVVKLFDKNLENNGTKSKVVAVQMTKDGKFNSNSTKGLTIDEYEIVDRFVIEKSREICEDIYSGNIDILPAKISNSVPCDYCEYISVCKFDDKLEGNRYRYISKLVSRNQYDDILALMTKKLREED</sequence>
<dbReference type="PANTHER" id="PTHR30591:SF1">
    <property type="entry name" value="RECBCD ENZYME SUBUNIT RECC"/>
    <property type="match status" value="1"/>
</dbReference>
<dbReference type="PANTHER" id="PTHR30591">
    <property type="entry name" value="RECBCD ENZYME SUBUNIT RECC"/>
    <property type="match status" value="1"/>
</dbReference>
<dbReference type="Pfam" id="PF12705">
    <property type="entry name" value="PDDEXK_1"/>
    <property type="match status" value="1"/>
</dbReference>
<comment type="caution">
    <text evidence="12">The sequence shown here is derived from an EMBL/GenBank/DDBJ whole genome shotgun (WGS) entry which is preliminary data.</text>
</comment>
<dbReference type="EMBL" id="VUNE01000005">
    <property type="protein sequence ID" value="MST63210.1"/>
    <property type="molecule type" value="Genomic_DNA"/>
</dbReference>
<evidence type="ECO:0000256" key="6">
    <source>
        <dbReference type="ARBA" id="ARBA00022839"/>
    </source>
</evidence>
<dbReference type="Gene3D" id="3.40.50.300">
    <property type="entry name" value="P-loop containing nucleotide triphosphate hydrolases"/>
    <property type="match status" value="4"/>
</dbReference>
<evidence type="ECO:0000256" key="8">
    <source>
        <dbReference type="ARBA" id="ARBA00023125"/>
    </source>
</evidence>
<evidence type="ECO:0000259" key="11">
    <source>
        <dbReference type="Pfam" id="PF21445"/>
    </source>
</evidence>
<dbReference type="GO" id="GO:0004527">
    <property type="term" value="F:exonuclease activity"/>
    <property type="evidence" value="ECO:0007669"/>
    <property type="project" value="UniProtKB-KW"/>
</dbReference>
<dbReference type="SUPFAM" id="SSF52540">
    <property type="entry name" value="P-loop containing nucleoside triphosphate hydrolases"/>
    <property type="match status" value="1"/>
</dbReference>
<dbReference type="RefSeq" id="WP_154538672.1">
    <property type="nucleotide sequence ID" value="NZ_VUNE01000005.1"/>
</dbReference>
<dbReference type="GO" id="GO:0006310">
    <property type="term" value="P:DNA recombination"/>
    <property type="evidence" value="ECO:0007669"/>
    <property type="project" value="TreeGrafter"/>
</dbReference>
<gene>
    <name evidence="12" type="ORF">FYJ71_09715</name>
</gene>
<feature type="domain" description="PD-(D/E)XK endonuclease-like" evidence="10">
    <location>
        <begin position="815"/>
        <end position="1163"/>
    </location>
</feature>
<keyword evidence="2" id="KW-0547">Nucleotide-binding</keyword>
<evidence type="ECO:0000259" key="10">
    <source>
        <dbReference type="Pfam" id="PF12705"/>
    </source>
</evidence>
<evidence type="ECO:0000256" key="7">
    <source>
        <dbReference type="ARBA" id="ARBA00022840"/>
    </source>
</evidence>
<keyword evidence="4" id="KW-0378">Hydrolase</keyword>
<keyword evidence="7" id="KW-0067">ATP-binding</keyword>
<dbReference type="InterPro" id="IPR011604">
    <property type="entry name" value="PDDEXK-like_dom_sf"/>
</dbReference>
<dbReference type="AlphaFoldDB" id="A0A6N7X2I1"/>
<dbReference type="GO" id="GO:0004386">
    <property type="term" value="F:helicase activity"/>
    <property type="evidence" value="ECO:0007669"/>
    <property type="project" value="UniProtKB-KW"/>
</dbReference>
<keyword evidence="3" id="KW-0227">DNA damage</keyword>
<keyword evidence="1" id="KW-0540">Nuclease</keyword>
<evidence type="ECO:0000256" key="9">
    <source>
        <dbReference type="ARBA" id="ARBA00023204"/>
    </source>
</evidence>
<dbReference type="GO" id="GO:0006281">
    <property type="term" value="P:DNA repair"/>
    <property type="evidence" value="ECO:0007669"/>
    <property type="project" value="UniProtKB-KW"/>
</dbReference>
<dbReference type="Pfam" id="PF21445">
    <property type="entry name" value="ADDB_N"/>
    <property type="match status" value="1"/>
</dbReference>
<keyword evidence="6" id="KW-0269">Exonuclease</keyword>
<evidence type="ECO:0000313" key="12">
    <source>
        <dbReference type="EMBL" id="MST63210.1"/>
    </source>
</evidence>
<accession>A0A6N7X2I1</accession>
<evidence type="ECO:0000313" key="13">
    <source>
        <dbReference type="Proteomes" id="UP000440713"/>
    </source>
</evidence>
<reference evidence="12 13" key="1">
    <citation type="submission" date="2019-08" db="EMBL/GenBank/DDBJ databases">
        <title>In-depth cultivation of the pig gut microbiome towards novel bacterial diversity and tailored functional studies.</title>
        <authorList>
            <person name="Wylensek D."/>
            <person name="Hitch T.C.A."/>
            <person name="Clavel T."/>
        </authorList>
    </citation>
    <scope>NUCLEOTIDE SEQUENCE [LARGE SCALE GENOMIC DNA]</scope>
    <source>
        <strain evidence="12 13">WCA-SAB-591-4A-A</strain>
    </source>
</reference>
<dbReference type="InterPro" id="IPR027417">
    <property type="entry name" value="P-loop_NTPase"/>
</dbReference>
<protein>
    <submittedName>
        <fullName evidence="12">Helicase</fullName>
    </submittedName>
</protein>
<keyword evidence="5 12" id="KW-0347">Helicase</keyword>
<keyword evidence="8" id="KW-0238">DNA-binding</keyword>
<dbReference type="GO" id="GO:0005524">
    <property type="term" value="F:ATP binding"/>
    <property type="evidence" value="ECO:0007669"/>
    <property type="project" value="UniProtKB-KW"/>
</dbReference>
<evidence type="ECO:0000256" key="4">
    <source>
        <dbReference type="ARBA" id="ARBA00022801"/>
    </source>
</evidence>